<dbReference type="GO" id="GO:0006508">
    <property type="term" value="P:proteolysis"/>
    <property type="evidence" value="ECO:0007669"/>
    <property type="project" value="UniProtKB-KW"/>
</dbReference>
<organism evidence="4 5">
    <name type="scientific">Lophium mytilinum</name>
    <dbReference type="NCBI Taxonomy" id="390894"/>
    <lineage>
        <taxon>Eukaryota</taxon>
        <taxon>Fungi</taxon>
        <taxon>Dikarya</taxon>
        <taxon>Ascomycota</taxon>
        <taxon>Pezizomycotina</taxon>
        <taxon>Dothideomycetes</taxon>
        <taxon>Pleosporomycetidae</taxon>
        <taxon>Mytilinidiales</taxon>
        <taxon>Mytilinidiaceae</taxon>
        <taxon>Lophium</taxon>
    </lineage>
</organism>
<feature type="active site" description="Charge relay system" evidence="1">
    <location>
        <position position="828"/>
    </location>
</feature>
<keyword evidence="5" id="KW-1185">Reference proteome</keyword>
<sequence length="1046" mass="118011">MSLSTFPKATGKSGAKDQKPSAKLDNAYKKLSDYVSDHTGDDLDYLARKIIPTMMTELGKEKTTVVRTFLEGESKDDCKMDDCLRWYLLLRLVNIHSNPTWDLEDRVKLSKIIIKQKPYLPFENPYVGGKDGVHWEQCAGDKMHKPEGKKNFPEGKKNHRSCVETRDTPFRLAAKCGNSAVIAAMVSNGRIFYDQNQQSNDIPYRTEFFDTTERRYLPFFRILQQYEPGQRSGWTALRLATESSGNSIKESSGDSIKTLGELLKVEDIVLVEGKSPDSTFKRAIEGGWSVAVEEFLKWPKLVGAFVTSQNVLLALEKLTDMGKDQLHEQERKRRTQIAKALIAKVKGPDILNRMVVEKIITAGLEDIWNAIDTPKDVLAENLRNSLLHLAVWHQKVEFVKRFLEDKEDEESVTNRHQLDGDTEPRYPLWYNNHPRKTAKGEEPHPKDAKALIRSVIVDKMIHEVAQIETLTDIFYNSDVGDLCFDMSAFNSTSYRVSEFVDSLIWQSRTQTLLSYEKTLRYAEFPSLDMWVEERDVFSESSHLKREHTEVFKILKWLEKKDVTTIIKLKVPDRLINAHDDRKMASFVDYFNVKVLDWKVLDLSISVLGKNTKDLLEELHLYSSGNRAVISHWFSAEGICSLKNETCTADRRKAVVTEIRTKRDECLANKKPHCDRVDCRFLSSKTGTKKLKIGKVESVPWYATPKLPDLRQIAHRLAPRLARWLLELKSKYGAVDRIKVQNPNFRPTRVAILDNGVLSISPVSQNGAEGMAELNGHGDATKKLVGGESSNMAEQSGDSNSLWSRIVDGRSFVDGDSKLSPWLFASNPHGTQMANLICAIDPYCELYVARVAEDAMGITAKRVEQAIRWAIKRNVDVISMSFIIGEFNEFLKKAVDAASEAGIVMTCSAHDEGSRIQKAYPAGHHADGITIARFAACDEYGKIIREDWKGDYDFLIRGHNVAAGVIPFLKSEDTITGSSVSTAIAAGLSSLILTCDRLGAPVRRSPEKQGKARYDLVKDCLDKMAAGHGNFVQLENYGTIRKLLTPD</sequence>
<gene>
    <name evidence="4" type="ORF">BU16DRAFT_616360</name>
</gene>
<protein>
    <submittedName>
        <fullName evidence="4">Subtilisin-like protein</fullName>
    </submittedName>
</protein>
<reference evidence="4" key="1">
    <citation type="journal article" date="2020" name="Stud. Mycol.">
        <title>101 Dothideomycetes genomes: a test case for predicting lifestyles and emergence of pathogens.</title>
        <authorList>
            <person name="Haridas S."/>
            <person name="Albert R."/>
            <person name="Binder M."/>
            <person name="Bloem J."/>
            <person name="Labutti K."/>
            <person name="Salamov A."/>
            <person name="Andreopoulos B."/>
            <person name="Baker S."/>
            <person name="Barry K."/>
            <person name="Bills G."/>
            <person name="Bluhm B."/>
            <person name="Cannon C."/>
            <person name="Castanera R."/>
            <person name="Culley D."/>
            <person name="Daum C."/>
            <person name="Ezra D."/>
            <person name="Gonzalez J."/>
            <person name="Henrissat B."/>
            <person name="Kuo A."/>
            <person name="Liang C."/>
            <person name="Lipzen A."/>
            <person name="Lutzoni F."/>
            <person name="Magnuson J."/>
            <person name="Mondo S."/>
            <person name="Nolan M."/>
            <person name="Ohm R."/>
            <person name="Pangilinan J."/>
            <person name="Park H.-J."/>
            <person name="Ramirez L."/>
            <person name="Alfaro M."/>
            <person name="Sun H."/>
            <person name="Tritt A."/>
            <person name="Yoshinaga Y."/>
            <person name="Zwiers L.-H."/>
            <person name="Turgeon B."/>
            <person name="Goodwin S."/>
            <person name="Spatafora J."/>
            <person name="Crous P."/>
            <person name="Grigoriev I."/>
        </authorList>
    </citation>
    <scope>NUCLEOTIDE SEQUENCE</scope>
    <source>
        <strain evidence="4">CBS 269.34</strain>
    </source>
</reference>
<evidence type="ECO:0000313" key="4">
    <source>
        <dbReference type="EMBL" id="KAF2497767.1"/>
    </source>
</evidence>
<accession>A0A6A6R2Z5</accession>
<dbReference type="Gene3D" id="3.40.50.200">
    <property type="entry name" value="Peptidase S8/S53 domain"/>
    <property type="match status" value="1"/>
</dbReference>
<feature type="region of interest" description="Disordered" evidence="2">
    <location>
        <begin position="1"/>
        <end position="21"/>
    </location>
</feature>
<dbReference type="Pfam" id="PF00082">
    <property type="entry name" value="Peptidase_S8"/>
    <property type="match status" value="1"/>
</dbReference>
<evidence type="ECO:0000256" key="2">
    <source>
        <dbReference type="SAM" id="MobiDB-lite"/>
    </source>
</evidence>
<dbReference type="GO" id="GO:0004252">
    <property type="term" value="F:serine-type endopeptidase activity"/>
    <property type="evidence" value="ECO:0007669"/>
    <property type="project" value="UniProtKB-UniRule"/>
</dbReference>
<dbReference type="SUPFAM" id="SSF52743">
    <property type="entry name" value="Subtilisin-like"/>
    <property type="match status" value="1"/>
</dbReference>
<keyword evidence="1" id="KW-0378">Hydrolase</keyword>
<evidence type="ECO:0000313" key="5">
    <source>
        <dbReference type="Proteomes" id="UP000799750"/>
    </source>
</evidence>
<keyword evidence="1" id="KW-0720">Serine protease</keyword>
<dbReference type="EMBL" id="MU004186">
    <property type="protein sequence ID" value="KAF2497767.1"/>
    <property type="molecule type" value="Genomic_DNA"/>
</dbReference>
<dbReference type="Gene3D" id="1.25.40.20">
    <property type="entry name" value="Ankyrin repeat-containing domain"/>
    <property type="match status" value="1"/>
</dbReference>
<feature type="active site" description="Charge relay system" evidence="1">
    <location>
        <position position="978"/>
    </location>
</feature>
<dbReference type="InterPro" id="IPR036852">
    <property type="entry name" value="Peptidase_S8/S53_dom_sf"/>
</dbReference>
<dbReference type="InterPro" id="IPR000209">
    <property type="entry name" value="Peptidase_S8/S53_dom"/>
</dbReference>
<evidence type="ECO:0000259" key="3">
    <source>
        <dbReference type="Pfam" id="PF00082"/>
    </source>
</evidence>
<dbReference type="Proteomes" id="UP000799750">
    <property type="component" value="Unassembled WGS sequence"/>
</dbReference>
<name>A0A6A6R2Z5_9PEZI</name>
<dbReference type="PROSITE" id="PS51892">
    <property type="entry name" value="SUBTILASE"/>
    <property type="match status" value="1"/>
</dbReference>
<keyword evidence="1" id="KW-0645">Protease</keyword>
<comment type="similarity">
    <text evidence="1">Belongs to the peptidase S8 family.</text>
</comment>
<dbReference type="AlphaFoldDB" id="A0A6A6R2Z5"/>
<dbReference type="InterPro" id="IPR036770">
    <property type="entry name" value="Ankyrin_rpt-contain_sf"/>
</dbReference>
<proteinExistence type="inferred from homology"/>
<feature type="active site" description="Charge relay system" evidence="1">
    <location>
        <position position="753"/>
    </location>
</feature>
<evidence type="ECO:0000256" key="1">
    <source>
        <dbReference type="PROSITE-ProRule" id="PRU01240"/>
    </source>
</evidence>
<feature type="domain" description="Peptidase S8/S53" evidence="3">
    <location>
        <begin position="822"/>
        <end position="992"/>
    </location>
</feature>
<dbReference type="OrthoDB" id="206201at2759"/>